<comment type="catalytic activity">
    <reaction evidence="9 14 15 18">
        <text>Hydrolysis of proteins in presence of ATP.</text>
        <dbReference type="EC" id="3.4.21.53"/>
    </reaction>
</comment>
<evidence type="ECO:0000313" key="22">
    <source>
        <dbReference type="EMBL" id="KWZ78613.1"/>
    </source>
</evidence>
<evidence type="ECO:0000256" key="7">
    <source>
        <dbReference type="ARBA" id="ARBA00022840"/>
    </source>
</evidence>
<comment type="subunit">
    <text evidence="14 15">Homohexamer. Organized in a ring with a central cavity.</text>
</comment>
<dbReference type="STRING" id="33036.HMPREF3200_00625"/>
<keyword evidence="3 14" id="KW-0645">Protease</keyword>
<comment type="subcellular location">
    <subcellularLocation>
        <location evidence="1 14 15">Cytoplasm</location>
    </subcellularLocation>
</comment>
<comment type="induction">
    <text evidence="14">By heat shock.</text>
</comment>
<dbReference type="InterPro" id="IPR054594">
    <property type="entry name" value="Lon_lid"/>
</dbReference>
<evidence type="ECO:0000256" key="8">
    <source>
        <dbReference type="ARBA" id="ARBA00023016"/>
    </source>
</evidence>
<dbReference type="NCBIfam" id="TIGR00763">
    <property type="entry name" value="lon"/>
    <property type="match status" value="1"/>
</dbReference>
<evidence type="ECO:0000256" key="2">
    <source>
        <dbReference type="ARBA" id="ARBA00022490"/>
    </source>
</evidence>
<evidence type="ECO:0000256" key="9">
    <source>
        <dbReference type="ARBA" id="ARBA00050665"/>
    </source>
</evidence>
<dbReference type="GO" id="GO:0004252">
    <property type="term" value="F:serine-type endopeptidase activity"/>
    <property type="evidence" value="ECO:0007669"/>
    <property type="project" value="UniProtKB-UniRule"/>
</dbReference>
<dbReference type="SUPFAM" id="SSF52540">
    <property type="entry name" value="P-loop containing nucleoside triphosphate hydrolases"/>
    <property type="match status" value="1"/>
</dbReference>
<dbReference type="FunFam" id="3.40.50.300:FF:000021">
    <property type="entry name" value="Lon protease homolog"/>
    <property type="match status" value="1"/>
</dbReference>
<dbReference type="RefSeq" id="WP_060929154.1">
    <property type="nucleotide sequence ID" value="NZ_KQ955265.1"/>
</dbReference>
<keyword evidence="6 14" id="KW-0720">Serine protease</keyword>
<evidence type="ECO:0000256" key="11">
    <source>
        <dbReference type="ARBA" id="ARBA00066743"/>
    </source>
</evidence>
<dbReference type="InterPro" id="IPR004815">
    <property type="entry name" value="Lon_bac/euk-typ"/>
</dbReference>
<dbReference type="EC" id="3.4.21.53" evidence="11 14"/>
<dbReference type="Pfam" id="PF00004">
    <property type="entry name" value="AAA"/>
    <property type="match status" value="1"/>
</dbReference>
<organism evidence="22 23">
    <name type="scientific">Anaerococcus tetradius</name>
    <dbReference type="NCBI Taxonomy" id="33036"/>
    <lineage>
        <taxon>Bacteria</taxon>
        <taxon>Bacillati</taxon>
        <taxon>Bacillota</taxon>
        <taxon>Tissierellia</taxon>
        <taxon>Tissierellales</taxon>
        <taxon>Peptoniphilaceae</taxon>
        <taxon>Anaerococcus</taxon>
    </lineage>
</organism>
<dbReference type="Gene3D" id="3.30.230.10">
    <property type="match status" value="1"/>
</dbReference>
<dbReference type="InterPro" id="IPR014721">
    <property type="entry name" value="Ribsml_uS5_D2-typ_fold_subgr"/>
</dbReference>
<dbReference type="PATRIC" id="fig|33036.3.peg.622"/>
<name>A0A133KGC4_9FIRM</name>
<dbReference type="Pfam" id="PF02190">
    <property type="entry name" value="LON_substr_bdg"/>
    <property type="match status" value="1"/>
</dbReference>
<evidence type="ECO:0000256" key="17">
    <source>
        <dbReference type="PIRSR" id="PIRSR001174-2"/>
    </source>
</evidence>
<feature type="domain" description="Lon N-terminal" evidence="21">
    <location>
        <begin position="12"/>
        <end position="208"/>
    </location>
</feature>
<dbReference type="SMART" id="SM00382">
    <property type="entry name" value="AAA"/>
    <property type="match status" value="1"/>
</dbReference>
<evidence type="ECO:0000256" key="16">
    <source>
        <dbReference type="PIRSR" id="PIRSR001174-1"/>
    </source>
</evidence>
<dbReference type="SUPFAM" id="SSF88697">
    <property type="entry name" value="PUA domain-like"/>
    <property type="match status" value="1"/>
</dbReference>
<evidence type="ECO:0000259" key="20">
    <source>
        <dbReference type="PROSITE" id="PS51786"/>
    </source>
</evidence>
<dbReference type="CDD" id="cd19500">
    <property type="entry name" value="RecA-like_Lon"/>
    <property type="match status" value="1"/>
</dbReference>
<dbReference type="InterPro" id="IPR003959">
    <property type="entry name" value="ATPase_AAA_core"/>
</dbReference>
<evidence type="ECO:0000256" key="1">
    <source>
        <dbReference type="ARBA" id="ARBA00004496"/>
    </source>
</evidence>
<dbReference type="OrthoDB" id="9803599at2"/>
<keyword evidence="2 14" id="KW-0963">Cytoplasm</keyword>
<evidence type="ECO:0000256" key="14">
    <source>
        <dbReference type="HAMAP-Rule" id="MF_01973"/>
    </source>
</evidence>
<comment type="function">
    <text evidence="10 14">ATP-dependent serine protease that mediates the selective degradation of mutant and abnormal proteins as well as certain short-lived regulatory proteins. Required for cellular homeostasis and for survival from DNA damage and developmental changes induced by stress. Degrades polypeptides processively to yield small peptide fragments that are 5 to 10 amino acids long. Binds to DNA in a double-stranded, site-specific manner.</text>
</comment>
<comment type="similarity">
    <text evidence="14 15 18 19">Belongs to the peptidase S16 family.</text>
</comment>
<evidence type="ECO:0000256" key="3">
    <source>
        <dbReference type="ARBA" id="ARBA00022670"/>
    </source>
</evidence>
<dbReference type="InterPro" id="IPR027543">
    <property type="entry name" value="Lon_bac"/>
</dbReference>
<dbReference type="Gene3D" id="3.40.50.300">
    <property type="entry name" value="P-loop containing nucleotide triphosphate hydrolases"/>
    <property type="match status" value="1"/>
</dbReference>
<feature type="binding site" evidence="14 17">
    <location>
        <begin position="361"/>
        <end position="368"/>
    </location>
    <ligand>
        <name>ATP</name>
        <dbReference type="ChEBI" id="CHEBI:30616"/>
    </ligand>
</feature>
<dbReference type="SUPFAM" id="SSF54211">
    <property type="entry name" value="Ribosomal protein S5 domain 2-like"/>
    <property type="match status" value="1"/>
</dbReference>
<dbReference type="GO" id="GO:0043565">
    <property type="term" value="F:sequence-specific DNA binding"/>
    <property type="evidence" value="ECO:0007669"/>
    <property type="project" value="UniProtKB-UniRule"/>
</dbReference>
<keyword evidence="7 14" id="KW-0067">ATP-binding</keyword>
<dbReference type="InterPro" id="IPR046336">
    <property type="entry name" value="Lon_prtase_N_sf"/>
</dbReference>
<dbReference type="SMART" id="SM00464">
    <property type="entry name" value="LON"/>
    <property type="match status" value="1"/>
</dbReference>
<evidence type="ECO:0000256" key="12">
    <source>
        <dbReference type="ARBA" id="ARBA00071934"/>
    </source>
</evidence>
<dbReference type="InterPro" id="IPR027065">
    <property type="entry name" value="Lon_Prtase"/>
</dbReference>
<feature type="domain" description="Lon proteolytic" evidence="20">
    <location>
        <begin position="596"/>
        <end position="776"/>
    </location>
</feature>
<keyword evidence="8 14" id="KW-0346">Stress response</keyword>
<proteinExistence type="evidence at transcript level"/>
<dbReference type="Gene3D" id="1.20.58.1480">
    <property type="match status" value="1"/>
</dbReference>
<dbReference type="InterPro" id="IPR003111">
    <property type="entry name" value="Lon_prtase_N"/>
</dbReference>
<dbReference type="GO" id="GO:0016887">
    <property type="term" value="F:ATP hydrolysis activity"/>
    <property type="evidence" value="ECO:0007669"/>
    <property type="project" value="UniProtKB-UniRule"/>
</dbReference>
<evidence type="ECO:0000256" key="5">
    <source>
        <dbReference type="ARBA" id="ARBA00022801"/>
    </source>
</evidence>
<dbReference type="PROSITE" id="PS51787">
    <property type="entry name" value="LON_N"/>
    <property type="match status" value="1"/>
</dbReference>
<dbReference type="PROSITE" id="PS01046">
    <property type="entry name" value="LON_SER"/>
    <property type="match status" value="1"/>
</dbReference>
<evidence type="ECO:0000256" key="10">
    <source>
        <dbReference type="ARBA" id="ARBA00053875"/>
    </source>
</evidence>
<accession>A0A133KGC4</accession>
<dbReference type="EMBL" id="LRPM01000022">
    <property type="protein sequence ID" value="KWZ78613.1"/>
    <property type="molecule type" value="Genomic_DNA"/>
</dbReference>
<evidence type="ECO:0000259" key="21">
    <source>
        <dbReference type="PROSITE" id="PS51787"/>
    </source>
</evidence>
<dbReference type="Pfam" id="PF22667">
    <property type="entry name" value="Lon_lid"/>
    <property type="match status" value="1"/>
</dbReference>
<dbReference type="AlphaFoldDB" id="A0A133KGC4"/>
<feature type="active site" evidence="14 16">
    <location>
        <position position="683"/>
    </location>
</feature>
<keyword evidence="23" id="KW-1185">Reference proteome</keyword>
<gene>
    <name evidence="14" type="primary">lon</name>
    <name evidence="22" type="ORF">HMPREF3200_00625</name>
</gene>
<dbReference type="PRINTS" id="PR00830">
    <property type="entry name" value="ENDOLAPTASE"/>
</dbReference>
<comment type="caution">
    <text evidence="22">The sequence shown here is derived from an EMBL/GenBank/DDBJ whole genome shotgun (WGS) entry which is preliminary data.</text>
</comment>
<dbReference type="Pfam" id="PF05362">
    <property type="entry name" value="Lon_C"/>
    <property type="match status" value="1"/>
</dbReference>
<protein>
    <recommendedName>
        <fullName evidence="12 14">Lon protease</fullName>
        <ecNumber evidence="11 14">3.4.21.53</ecNumber>
    </recommendedName>
    <alternativeName>
        <fullName evidence="13 14">ATP-dependent protease La</fullName>
    </alternativeName>
</protein>
<keyword evidence="4 14" id="KW-0547">Nucleotide-binding</keyword>
<dbReference type="Proteomes" id="UP000070383">
    <property type="component" value="Unassembled WGS sequence"/>
</dbReference>
<dbReference type="GO" id="GO:0004176">
    <property type="term" value="F:ATP-dependent peptidase activity"/>
    <property type="evidence" value="ECO:0007669"/>
    <property type="project" value="UniProtKB-UniRule"/>
</dbReference>
<sequence length="776" mass="87816">MTDVYEISENKYPLIPLRGYWPMPTTFLSFDCKRSISVKAVEDARLRNTSLFLVNQKDVFEDNPKMEDLYEYGIIATIKETFDLPNGVSRIFVNPIGVGRLKDVEVSEGFLKGEIEEYKYLEDLEKEDMNLLSLKKILIDDFKEYINLENTGLDEIAYSLIEIDNFHRLVDVISFHLELAPKEYYQILSTLDTEKRMLVLHEILRKEISLKRLSQDIEKKVQDSINKSQKDYYLREKMEVLKKEINENSGEAKSEADYYRKKIKNIKLDKESKKSLEKDIERIDSIPEMSPDYGVLSAYLDFVVSLPWNKKTKDVIDIKRAEKILDEDHYGLRDVKERIVESIAVRQKNNNSKGSVICLVGPPGVGKTSIAKSIARALDRKFVSMRLGGVTDESEIRGHRRTYVGAMAGRVLANIDRINVKNPVFLLDEIDKLGSDFRGDPSSALLEVLDPEQNDKFIDRYLDIPFDLSDVFFITTANDANEIPDALYDRLEVIELSGYTMGEKESIAKKYLIKKEMANNGLSCEEIQISDAVIEKIIKSYTREAGVRELERLIAKICRRAVKEILTGKDKVRVSMTNYSKYLGRERFFDDAIEKENQVGLVNGLAWTSVGGCMLSVEANVMDGKGNVEMTGSLGDVMKESGQVAMAYIRSNASKLGIRGKFHENKDIHVHFPEGATPKDGPSAGITMTTAMVSALTGKKVRSDIAMTGEVTIRGNVLPIGGLKEKALAAYSYGIKNVIIPKENQRDTEDIPKEIRDKINFITVSNVAEVIDKALI</sequence>
<dbReference type="GO" id="GO:0005737">
    <property type="term" value="C:cytoplasm"/>
    <property type="evidence" value="ECO:0007669"/>
    <property type="project" value="UniProtKB-SubCell"/>
</dbReference>
<evidence type="ECO:0000256" key="19">
    <source>
        <dbReference type="RuleBase" id="RU000591"/>
    </source>
</evidence>
<keyword evidence="5 14" id="KW-0378">Hydrolase</keyword>
<dbReference type="GO" id="GO:0034605">
    <property type="term" value="P:cellular response to heat"/>
    <property type="evidence" value="ECO:0007669"/>
    <property type="project" value="UniProtKB-UniRule"/>
</dbReference>
<evidence type="ECO:0000256" key="13">
    <source>
        <dbReference type="ARBA" id="ARBA00082722"/>
    </source>
</evidence>
<dbReference type="PROSITE" id="PS51786">
    <property type="entry name" value="LON_PROTEOLYTIC"/>
    <property type="match status" value="1"/>
</dbReference>
<dbReference type="HAMAP" id="MF_01973">
    <property type="entry name" value="lon_bact"/>
    <property type="match status" value="1"/>
</dbReference>
<dbReference type="InterPro" id="IPR003593">
    <property type="entry name" value="AAA+_ATPase"/>
</dbReference>
<dbReference type="InterPro" id="IPR020568">
    <property type="entry name" value="Ribosomal_Su5_D2-typ_SF"/>
</dbReference>
<dbReference type="InterPro" id="IPR015947">
    <property type="entry name" value="PUA-like_sf"/>
</dbReference>
<evidence type="ECO:0000256" key="4">
    <source>
        <dbReference type="ARBA" id="ARBA00022741"/>
    </source>
</evidence>
<dbReference type="Gene3D" id="2.30.130.40">
    <property type="entry name" value="LON domain-like"/>
    <property type="match status" value="1"/>
</dbReference>
<evidence type="ECO:0000256" key="18">
    <source>
        <dbReference type="PROSITE-ProRule" id="PRU01122"/>
    </source>
</evidence>
<dbReference type="PIRSF" id="PIRSF001174">
    <property type="entry name" value="Lon_proteas"/>
    <property type="match status" value="1"/>
</dbReference>
<reference evidence="23" key="1">
    <citation type="submission" date="2016-01" db="EMBL/GenBank/DDBJ databases">
        <authorList>
            <person name="Mitreva M."/>
            <person name="Pepin K.H."/>
            <person name="Mihindukulasuriya K.A."/>
            <person name="Fulton R."/>
            <person name="Fronick C."/>
            <person name="O'Laughlin M."/>
            <person name="Miner T."/>
            <person name="Herter B."/>
            <person name="Rosa B.A."/>
            <person name="Cordes M."/>
            <person name="Tomlinson C."/>
            <person name="Wollam A."/>
            <person name="Palsikar V.B."/>
            <person name="Mardis E.R."/>
            <person name="Wilson R.K."/>
        </authorList>
    </citation>
    <scope>NUCLEOTIDE SEQUENCE [LARGE SCALE GENOMIC DNA]</scope>
    <source>
        <strain evidence="23">MJR8151</strain>
    </source>
</reference>
<dbReference type="InterPro" id="IPR027417">
    <property type="entry name" value="P-loop_NTPase"/>
</dbReference>
<dbReference type="PANTHER" id="PTHR10046">
    <property type="entry name" value="ATP DEPENDENT LON PROTEASE FAMILY MEMBER"/>
    <property type="match status" value="1"/>
</dbReference>
<feature type="active site" evidence="14 16">
    <location>
        <position position="726"/>
    </location>
</feature>
<dbReference type="InterPro" id="IPR008269">
    <property type="entry name" value="Lon_proteolytic"/>
</dbReference>
<dbReference type="GO" id="GO:0005524">
    <property type="term" value="F:ATP binding"/>
    <property type="evidence" value="ECO:0007669"/>
    <property type="project" value="UniProtKB-UniRule"/>
</dbReference>
<evidence type="ECO:0000256" key="15">
    <source>
        <dbReference type="PIRNR" id="PIRNR001174"/>
    </source>
</evidence>
<dbReference type="Gene3D" id="1.20.5.5270">
    <property type="match status" value="1"/>
</dbReference>
<dbReference type="Gene3D" id="1.10.8.60">
    <property type="match status" value="1"/>
</dbReference>
<evidence type="ECO:0000256" key="6">
    <source>
        <dbReference type="ARBA" id="ARBA00022825"/>
    </source>
</evidence>
<evidence type="ECO:0000313" key="23">
    <source>
        <dbReference type="Proteomes" id="UP000070383"/>
    </source>
</evidence>
<dbReference type="InterPro" id="IPR008268">
    <property type="entry name" value="Peptidase_S16_AS"/>
</dbReference>
<dbReference type="GO" id="GO:0006515">
    <property type="term" value="P:protein quality control for misfolded or incompletely synthesized proteins"/>
    <property type="evidence" value="ECO:0007669"/>
    <property type="project" value="UniProtKB-UniRule"/>
</dbReference>